<dbReference type="InterPro" id="IPR032284">
    <property type="entry name" value="RecQ_Zn-bd"/>
</dbReference>
<keyword evidence="4 11" id="KW-0378">Hydrolase</keyword>
<feature type="domain" description="Helicase C-terminal" evidence="14">
    <location>
        <begin position="293"/>
        <end position="452"/>
    </location>
</feature>
<keyword evidence="3 11" id="KW-0547">Nucleotide-binding</keyword>
<dbReference type="InterPro" id="IPR036388">
    <property type="entry name" value="WH-like_DNA-bd_sf"/>
</dbReference>
<comment type="catalytic activity">
    <reaction evidence="9 11">
        <text>Couples ATP hydrolysis with the unwinding of duplex DNA by translocating in the 3'-5' direction.</text>
        <dbReference type="EC" id="5.6.2.4"/>
    </reaction>
</comment>
<comment type="catalytic activity">
    <reaction evidence="10 11">
        <text>ATP + H2O = ADP + phosphate + H(+)</text>
        <dbReference type="Rhea" id="RHEA:13065"/>
        <dbReference type="ChEBI" id="CHEBI:15377"/>
        <dbReference type="ChEBI" id="CHEBI:15378"/>
        <dbReference type="ChEBI" id="CHEBI:30616"/>
        <dbReference type="ChEBI" id="CHEBI:43474"/>
        <dbReference type="ChEBI" id="CHEBI:456216"/>
    </reaction>
</comment>
<dbReference type="EC" id="5.6.2.4" evidence="11"/>
<dbReference type="InterPro" id="IPR011545">
    <property type="entry name" value="DEAD/DEAH_box_helicase_dom"/>
</dbReference>
<evidence type="ECO:0000256" key="9">
    <source>
        <dbReference type="ARBA" id="ARBA00034617"/>
    </source>
</evidence>
<evidence type="ECO:0000256" key="1">
    <source>
        <dbReference type="ARBA" id="ARBA00005446"/>
    </source>
</evidence>
<dbReference type="RefSeq" id="XP_027205231.1">
    <property type="nucleotide sequence ID" value="XM_027349430.1"/>
</dbReference>
<dbReference type="InterPro" id="IPR004589">
    <property type="entry name" value="DNA_helicase_ATP-dep_RecQ"/>
</dbReference>
<keyword evidence="2" id="KW-0479">Metal-binding</keyword>
<keyword evidence="15" id="KW-1185">Reference proteome</keyword>
<evidence type="ECO:0000256" key="4">
    <source>
        <dbReference type="ARBA" id="ARBA00022801"/>
    </source>
</evidence>
<dbReference type="FunFam" id="3.40.50.300:FF:000296">
    <property type="entry name" value="ATP-dependent DNA helicase RecQ"/>
    <property type="match status" value="1"/>
</dbReference>
<keyword evidence="12" id="KW-0175">Coiled coil</keyword>
<dbReference type="Gene3D" id="3.40.50.300">
    <property type="entry name" value="P-loop containing nucleotide triphosphate hydrolases"/>
    <property type="match status" value="2"/>
</dbReference>
<evidence type="ECO:0000256" key="11">
    <source>
        <dbReference type="RuleBase" id="RU364117"/>
    </source>
</evidence>
<keyword evidence="5 11" id="KW-0347">Helicase</keyword>
<evidence type="ECO:0000256" key="6">
    <source>
        <dbReference type="ARBA" id="ARBA00022840"/>
    </source>
</evidence>
<dbReference type="Pfam" id="PF16124">
    <property type="entry name" value="RecQ_Zn_bind"/>
    <property type="match status" value="1"/>
</dbReference>
<comment type="subcellular location">
    <subcellularLocation>
        <location evidence="11">Nucleus</location>
    </subcellularLocation>
</comment>
<evidence type="ECO:0000259" key="14">
    <source>
        <dbReference type="PROSITE" id="PS51194"/>
    </source>
</evidence>
<dbReference type="GO" id="GO:0005694">
    <property type="term" value="C:chromosome"/>
    <property type="evidence" value="ECO:0007669"/>
    <property type="project" value="TreeGrafter"/>
</dbReference>
<dbReference type="InParanoid" id="A0A6P6YKE8"/>
<dbReference type="GO" id="GO:0005737">
    <property type="term" value="C:cytoplasm"/>
    <property type="evidence" value="ECO:0007669"/>
    <property type="project" value="TreeGrafter"/>
</dbReference>
<dbReference type="GO" id="GO:0000724">
    <property type="term" value="P:double-strand break repair via homologous recombination"/>
    <property type="evidence" value="ECO:0007669"/>
    <property type="project" value="TreeGrafter"/>
</dbReference>
<dbReference type="AlphaFoldDB" id="A0A6P6YKE8"/>
<evidence type="ECO:0000256" key="5">
    <source>
        <dbReference type="ARBA" id="ARBA00022806"/>
    </source>
</evidence>
<feature type="coiled-coil region" evidence="12">
    <location>
        <begin position="25"/>
        <end position="52"/>
    </location>
</feature>
<feature type="domain" description="Helicase ATP-binding" evidence="13">
    <location>
        <begin position="94"/>
        <end position="268"/>
    </location>
</feature>
<dbReference type="NCBIfam" id="TIGR00614">
    <property type="entry name" value="recQ_fam"/>
    <property type="match status" value="1"/>
</dbReference>
<dbReference type="GO" id="GO:0016787">
    <property type="term" value="F:hydrolase activity"/>
    <property type="evidence" value="ECO:0007669"/>
    <property type="project" value="UniProtKB-KW"/>
</dbReference>
<dbReference type="InterPro" id="IPR027417">
    <property type="entry name" value="P-loop_NTPase"/>
</dbReference>
<evidence type="ECO:0000256" key="12">
    <source>
        <dbReference type="SAM" id="Coils"/>
    </source>
</evidence>
<dbReference type="PANTHER" id="PTHR13710">
    <property type="entry name" value="DNA HELICASE RECQ FAMILY MEMBER"/>
    <property type="match status" value="1"/>
</dbReference>
<dbReference type="Proteomes" id="UP000515146">
    <property type="component" value="Unplaced"/>
</dbReference>
<dbReference type="Gene3D" id="1.10.10.10">
    <property type="entry name" value="Winged helix-like DNA-binding domain superfamily/Winged helix DNA-binding domain"/>
    <property type="match status" value="1"/>
</dbReference>
<evidence type="ECO:0000256" key="7">
    <source>
        <dbReference type="ARBA" id="ARBA00023125"/>
    </source>
</evidence>
<keyword evidence="7" id="KW-0238">DNA-binding</keyword>
<dbReference type="OrthoDB" id="10261556at2759"/>
<dbReference type="Pfam" id="PF00270">
    <property type="entry name" value="DEAD"/>
    <property type="match status" value="1"/>
</dbReference>
<evidence type="ECO:0000256" key="10">
    <source>
        <dbReference type="ARBA" id="ARBA00049360"/>
    </source>
</evidence>
<evidence type="ECO:0000313" key="15">
    <source>
        <dbReference type="Proteomes" id="UP000515146"/>
    </source>
</evidence>
<evidence type="ECO:0000259" key="13">
    <source>
        <dbReference type="PROSITE" id="PS51192"/>
    </source>
</evidence>
<evidence type="ECO:0000256" key="8">
    <source>
        <dbReference type="ARBA" id="ARBA00023235"/>
    </source>
</evidence>
<evidence type="ECO:0000256" key="2">
    <source>
        <dbReference type="ARBA" id="ARBA00022723"/>
    </source>
</evidence>
<sequence>MERLRGLQIELSRFQNEKCLIDEEIGCLRQKRQKLLEKISEIRLEIETYQNLSNSGEIRDKFSNETYEWSQKAQSLLESVFGLKQFRSHQLAAINAILSGLDVLLIMPTGGGKSLCFQITSLITGGLTIVVSPLISLIEDQLSTLKSLKISAKILDKDNKEESSKILKSLEQSTIPFRILYVTPEKLKHNSMLMKQLDKCYRNNNLKLIVIDEIHCLSTWGHNFRRDYQFLTQVHRQFSKTPILGLTATATTKTISDLINILEIHGCCIFKDSFYRSNLRYSIEWQNNSTDDDLDRIIELLMTKYSGQSGLIYCLKITDVDSVVQKLCQKGIKASPYYADLPIEMKNRTYQKWIHDDLQVIVATIAFGMGINKSNVRFVIHYQMPKSLENYYQETGRAGRDNQHADCLLFMKYCDVFSTLSIVYDEYHGRDNVLKMVSFCLNQTECRKKLLAKHFNDDEWLDHQCKNQCDNCQKSNTNNDDDIEEKDLHQSMMQLEQIISNAFDKAEKRLTAFKLLELWMGKGEKKLRPTNVKPTKFEREKAEKIILNLLVKNYLDINYSQSRYCIITYLVVSDHWRSLKTTNGNNVRFDSKRNSDAIKSSNSKRSKTATITIE</sequence>
<dbReference type="GO" id="GO:0005634">
    <property type="term" value="C:nucleus"/>
    <property type="evidence" value="ECO:0007669"/>
    <property type="project" value="UniProtKB-SubCell"/>
</dbReference>
<dbReference type="OMA" id="FKLSTMV"/>
<evidence type="ECO:0000256" key="3">
    <source>
        <dbReference type="ARBA" id="ARBA00022741"/>
    </source>
</evidence>
<dbReference type="KEGG" id="dpte:113798839"/>
<dbReference type="SMART" id="SM00487">
    <property type="entry name" value="DEXDc"/>
    <property type="match status" value="1"/>
</dbReference>
<organism evidence="15 16">
    <name type="scientific">Dermatophagoides pteronyssinus</name>
    <name type="common">European house dust mite</name>
    <dbReference type="NCBI Taxonomy" id="6956"/>
    <lineage>
        <taxon>Eukaryota</taxon>
        <taxon>Metazoa</taxon>
        <taxon>Ecdysozoa</taxon>
        <taxon>Arthropoda</taxon>
        <taxon>Chelicerata</taxon>
        <taxon>Arachnida</taxon>
        <taxon>Acari</taxon>
        <taxon>Acariformes</taxon>
        <taxon>Sarcoptiformes</taxon>
        <taxon>Astigmata</taxon>
        <taxon>Psoroptidia</taxon>
        <taxon>Analgoidea</taxon>
        <taxon>Pyroglyphidae</taxon>
        <taxon>Dermatophagoidinae</taxon>
        <taxon>Dermatophagoides</taxon>
    </lineage>
</organism>
<dbReference type="InterPro" id="IPR001650">
    <property type="entry name" value="Helicase_C-like"/>
</dbReference>
<dbReference type="GO" id="GO:0046872">
    <property type="term" value="F:metal ion binding"/>
    <property type="evidence" value="ECO:0007669"/>
    <property type="project" value="UniProtKB-KW"/>
</dbReference>
<dbReference type="PROSITE" id="PS51194">
    <property type="entry name" value="HELICASE_CTER"/>
    <property type="match status" value="1"/>
</dbReference>
<dbReference type="SUPFAM" id="SSF52540">
    <property type="entry name" value="P-loop containing nucleoside triphosphate hydrolases"/>
    <property type="match status" value="1"/>
</dbReference>
<name>A0A6P6YKE8_DERPT</name>
<dbReference type="FunFam" id="3.40.50.300:FF:001456">
    <property type="entry name" value="ATP-dependent DNA helicase"/>
    <property type="match status" value="1"/>
</dbReference>
<reference evidence="16" key="1">
    <citation type="submission" date="2025-08" db="UniProtKB">
        <authorList>
            <consortium name="RefSeq"/>
        </authorList>
    </citation>
    <scope>IDENTIFICATION</scope>
    <source>
        <strain evidence="16">Airmid</strain>
    </source>
</reference>
<protein>
    <recommendedName>
        <fullName evidence="11">ATP-dependent DNA helicase</fullName>
        <ecNumber evidence="11">5.6.2.4</ecNumber>
    </recommendedName>
</protein>
<dbReference type="GO" id="GO:0043138">
    <property type="term" value="F:3'-5' DNA helicase activity"/>
    <property type="evidence" value="ECO:0007669"/>
    <property type="project" value="UniProtKB-EC"/>
</dbReference>
<dbReference type="SMART" id="SM00490">
    <property type="entry name" value="HELICc"/>
    <property type="match status" value="1"/>
</dbReference>
<keyword evidence="6 11" id="KW-0067">ATP-binding</keyword>
<proteinExistence type="inferred from homology"/>
<evidence type="ECO:0000313" key="16">
    <source>
        <dbReference type="RefSeq" id="XP_027205231.1"/>
    </source>
</evidence>
<accession>A0A6P6YKE8</accession>
<dbReference type="PROSITE" id="PS51192">
    <property type="entry name" value="HELICASE_ATP_BIND_1"/>
    <property type="match status" value="1"/>
</dbReference>
<gene>
    <name evidence="16" type="primary">LOC113798839</name>
</gene>
<comment type="similarity">
    <text evidence="1 11">Belongs to the helicase family. RecQ subfamily.</text>
</comment>
<dbReference type="Pfam" id="PF00271">
    <property type="entry name" value="Helicase_C"/>
    <property type="match status" value="1"/>
</dbReference>
<dbReference type="PANTHER" id="PTHR13710:SF105">
    <property type="entry name" value="ATP-DEPENDENT DNA HELICASE Q1"/>
    <property type="match status" value="1"/>
</dbReference>
<dbReference type="GO" id="GO:0003677">
    <property type="term" value="F:DNA binding"/>
    <property type="evidence" value="ECO:0007669"/>
    <property type="project" value="UniProtKB-KW"/>
</dbReference>
<dbReference type="GO" id="GO:0005524">
    <property type="term" value="F:ATP binding"/>
    <property type="evidence" value="ECO:0007669"/>
    <property type="project" value="UniProtKB-KW"/>
</dbReference>
<keyword evidence="11" id="KW-0539">Nucleus</keyword>
<dbReference type="GO" id="GO:0009378">
    <property type="term" value="F:four-way junction helicase activity"/>
    <property type="evidence" value="ECO:0007669"/>
    <property type="project" value="TreeGrafter"/>
</dbReference>
<keyword evidence="8" id="KW-0413">Isomerase</keyword>
<dbReference type="InterPro" id="IPR014001">
    <property type="entry name" value="Helicase_ATP-bd"/>
</dbReference>